<dbReference type="Proteomes" id="UP000479293">
    <property type="component" value="Unassembled WGS sequence"/>
</dbReference>
<dbReference type="InterPro" id="IPR004864">
    <property type="entry name" value="LEA_2"/>
</dbReference>
<comment type="caution">
    <text evidence="3">The sequence shown here is derived from an EMBL/GenBank/DDBJ whole genome shotgun (WGS) entry which is preliminary data.</text>
</comment>
<dbReference type="PANTHER" id="PTHR31459:SF2">
    <property type="entry name" value="OS03G0843300 PROTEIN"/>
    <property type="match status" value="1"/>
</dbReference>
<proteinExistence type="inferred from homology"/>
<name>A0A7C9FXN5_9BACT</name>
<reference evidence="3 4" key="1">
    <citation type="submission" date="2019-10" db="EMBL/GenBank/DDBJ databases">
        <title>Draft Genome Sequence of Cytophagaceae sp. SJW1-29.</title>
        <authorList>
            <person name="Choi A."/>
        </authorList>
    </citation>
    <scope>NUCLEOTIDE SEQUENCE [LARGE SCALE GENOMIC DNA]</scope>
    <source>
        <strain evidence="3 4">SJW1-29</strain>
    </source>
</reference>
<feature type="domain" description="Water stress and hypersensitive response" evidence="2">
    <location>
        <begin position="169"/>
        <end position="278"/>
    </location>
</feature>
<protein>
    <submittedName>
        <fullName evidence="3">Water stress and hypersensitive response domain-containing protein</fullName>
    </submittedName>
</protein>
<dbReference type="Pfam" id="PF03168">
    <property type="entry name" value="LEA_2"/>
    <property type="match status" value="2"/>
</dbReference>
<dbReference type="EMBL" id="WHLY01000002">
    <property type="protein sequence ID" value="MPR33133.1"/>
    <property type="molecule type" value="Genomic_DNA"/>
</dbReference>
<sequence length="303" mass="33688">MNLSQTTKVLLLILLLVLIGVAAWYLYKEKNGNPVSGLKPRIEMGVGRINNFTDKTIDLTLNLLVDNPLPIGLDIEDFSYSVQMDGDTILENNYTEPLRIESRDSTVVTLPSQMNISTLKAVNERAATGRDSADYHFAGVFHLRKPVLGKDTLRLSMDKRLPRYRLPQVEVVGYDMKKFGLSESKIVLQLKFKNRNAFPIEFKDPAYEVDLGSQKSLAKGTVAGVTQVSGGSEEIYDIPLAVDMGDLLKSIGQLIGQGKSLPFKLNFNCTLSSDNEMFKNSDVNLIIEGDLEDLQKIKENIGN</sequence>
<dbReference type="AlphaFoldDB" id="A0A7C9FXN5"/>
<evidence type="ECO:0000256" key="1">
    <source>
        <dbReference type="ARBA" id="ARBA00005960"/>
    </source>
</evidence>
<dbReference type="PANTHER" id="PTHR31459">
    <property type="match status" value="1"/>
</dbReference>
<dbReference type="Gene3D" id="2.60.40.1820">
    <property type="match status" value="2"/>
</dbReference>
<dbReference type="GO" id="GO:0009269">
    <property type="term" value="P:response to desiccation"/>
    <property type="evidence" value="ECO:0007669"/>
    <property type="project" value="InterPro"/>
</dbReference>
<dbReference type="SUPFAM" id="SSF117070">
    <property type="entry name" value="LEA14-like"/>
    <property type="match status" value="2"/>
</dbReference>
<keyword evidence="4" id="KW-1185">Reference proteome</keyword>
<comment type="similarity">
    <text evidence="1">Belongs to the LEA type 2 family.</text>
</comment>
<evidence type="ECO:0000313" key="3">
    <source>
        <dbReference type="EMBL" id="MPR33133.1"/>
    </source>
</evidence>
<gene>
    <name evidence="3" type="ORF">GBK04_07125</name>
</gene>
<organism evidence="3 4">
    <name type="scientific">Salmonirosea aquatica</name>
    <dbReference type="NCBI Taxonomy" id="2654236"/>
    <lineage>
        <taxon>Bacteria</taxon>
        <taxon>Pseudomonadati</taxon>
        <taxon>Bacteroidota</taxon>
        <taxon>Cytophagia</taxon>
        <taxon>Cytophagales</taxon>
        <taxon>Spirosomataceae</taxon>
        <taxon>Salmonirosea</taxon>
    </lineage>
</organism>
<dbReference type="SMART" id="SM00769">
    <property type="entry name" value="WHy"/>
    <property type="match status" value="2"/>
</dbReference>
<evidence type="ECO:0000313" key="4">
    <source>
        <dbReference type="Proteomes" id="UP000479293"/>
    </source>
</evidence>
<dbReference type="InterPro" id="IPR013990">
    <property type="entry name" value="WHy-dom"/>
</dbReference>
<evidence type="ECO:0000259" key="2">
    <source>
        <dbReference type="SMART" id="SM00769"/>
    </source>
</evidence>
<dbReference type="RefSeq" id="WP_152758146.1">
    <property type="nucleotide sequence ID" value="NZ_WHLY01000002.1"/>
</dbReference>
<feature type="domain" description="Water stress and hypersensitive response" evidence="2">
    <location>
        <begin position="42"/>
        <end position="160"/>
    </location>
</feature>
<accession>A0A7C9FXN5</accession>
<dbReference type="InterPro" id="IPR045043">
    <property type="entry name" value="Lea14-like"/>
</dbReference>